<dbReference type="AlphaFoldDB" id="A0A5J4PYG1"/>
<name>A0A5J4PYG1_9EUKA</name>
<feature type="non-terminal residue" evidence="1">
    <location>
        <position position="1"/>
    </location>
</feature>
<protein>
    <submittedName>
        <fullName evidence="1">Uncharacterized protein</fullName>
    </submittedName>
</protein>
<organism evidence="1 2">
    <name type="scientific">Streblomastix strix</name>
    <dbReference type="NCBI Taxonomy" id="222440"/>
    <lineage>
        <taxon>Eukaryota</taxon>
        <taxon>Metamonada</taxon>
        <taxon>Preaxostyla</taxon>
        <taxon>Oxymonadida</taxon>
        <taxon>Streblomastigidae</taxon>
        <taxon>Streblomastix</taxon>
    </lineage>
</organism>
<comment type="caution">
    <text evidence="1">The sequence shown here is derived from an EMBL/GenBank/DDBJ whole genome shotgun (WGS) entry which is preliminary data.</text>
</comment>
<evidence type="ECO:0000313" key="1">
    <source>
        <dbReference type="EMBL" id="KAA6313688.1"/>
    </source>
</evidence>
<evidence type="ECO:0000313" key="2">
    <source>
        <dbReference type="Proteomes" id="UP000324800"/>
    </source>
</evidence>
<reference evidence="1 2" key="1">
    <citation type="submission" date="2019-03" db="EMBL/GenBank/DDBJ databases">
        <title>Single cell metagenomics reveals metabolic interactions within the superorganism composed of flagellate Streblomastix strix and complex community of Bacteroidetes bacteria on its surface.</title>
        <authorList>
            <person name="Treitli S.C."/>
            <person name="Kolisko M."/>
            <person name="Husnik F."/>
            <person name="Keeling P."/>
            <person name="Hampl V."/>
        </authorList>
    </citation>
    <scope>NUCLEOTIDE SEQUENCE [LARGE SCALE GENOMIC DNA]</scope>
    <source>
        <strain evidence="1">ST1C</strain>
    </source>
</reference>
<gene>
    <name evidence="1" type="ORF">EZS28_055714</name>
</gene>
<sequence>GDGKARAAKVLPRYDFNPFEWSAGSSIISPHVTFFAANSTSRKHVVQLMEAANIGNLSDILVSNNPNPTPLNVVQILGCKAIHDAGFIHKYNLFYFIHQQFQQFDTIQQYNF</sequence>
<dbReference type="EMBL" id="SNRW01048197">
    <property type="protein sequence ID" value="KAA6313688.1"/>
    <property type="molecule type" value="Genomic_DNA"/>
</dbReference>
<proteinExistence type="predicted"/>
<dbReference type="Proteomes" id="UP000324800">
    <property type="component" value="Unassembled WGS sequence"/>
</dbReference>
<accession>A0A5J4PYG1</accession>